<reference evidence="2" key="1">
    <citation type="journal article" date="2011" name="Science">
        <title>The plant cell wall-decomposing machinery underlies the functional diversity of forest fungi.</title>
        <authorList>
            <person name="Eastwood D.C."/>
            <person name="Floudas D."/>
            <person name="Binder M."/>
            <person name="Majcherczyk A."/>
            <person name="Schneider P."/>
            <person name="Aerts A."/>
            <person name="Asiegbu F.O."/>
            <person name="Baker S.E."/>
            <person name="Barry K."/>
            <person name="Bendiksby M."/>
            <person name="Blumentritt M."/>
            <person name="Coutinho P.M."/>
            <person name="Cullen D."/>
            <person name="de Vries R.P."/>
            <person name="Gathman A."/>
            <person name="Goodell B."/>
            <person name="Henrissat B."/>
            <person name="Ihrmark K."/>
            <person name="Kauserud H."/>
            <person name="Kohler A."/>
            <person name="LaButti K."/>
            <person name="Lapidus A."/>
            <person name="Lavin J.L."/>
            <person name="Lee Y.-H."/>
            <person name="Lindquist E."/>
            <person name="Lilly W."/>
            <person name="Lucas S."/>
            <person name="Morin E."/>
            <person name="Murat C."/>
            <person name="Oguiza J.A."/>
            <person name="Park J."/>
            <person name="Pisabarro A.G."/>
            <person name="Riley R."/>
            <person name="Rosling A."/>
            <person name="Salamov A."/>
            <person name="Schmidt O."/>
            <person name="Schmutz J."/>
            <person name="Skrede I."/>
            <person name="Stenlid J."/>
            <person name="Wiebenga A."/>
            <person name="Xie X."/>
            <person name="Kuees U."/>
            <person name="Hibbett D.S."/>
            <person name="Hoffmeister D."/>
            <person name="Hoegberg N."/>
            <person name="Martin F."/>
            <person name="Grigoriev I.V."/>
            <person name="Watkinson S.C."/>
        </authorList>
    </citation>
    <scope>NUCLEOTIDE SEQUENCE [LARGE SCALE GENOMIC DNA]</scope>
    <source>
        <strain evidence="2">S7.9</strain>
    </source>
</reference>
<evidence type="ECO:0008006" key="3">
    <source>
        <dbReference type="Google" id="ProtNLM"/>
    </source>
</evidence>
<proteinExistence type="predicted"/>
<name>F8NE55_SERL9</name>
<accession>F8NE55</accession>
<sequence length="317" mass="36519">MYKAACFPTDGACPVIINVPSLLHHECSCTHITQLNYHLFFPPTILAAREELHKTYWDIHDTLDEEASTPIPEYNDDILPILSFEREPSTHIHSITLDRVPSFTTPIIYLNNKFTMLFHKQSTISTIKNKIVNDLLDTHLHFYHDHCKWRGGIVIIKHSHSDPSTATHLPQRDIGLLNILVPACFGRTSKVQKAGKQAHRVKEANEKRLHQIRDLLKDDGLMIENMLSDHAMADIDSNLSEPARDLSAHYDENDEEYLEDLAHEMADTTGYAYMDPCTHRDCTEVQNSQWDLQMDYLVQAYLTYRHMDSMLQSLLDI</sequence>
<dbReference type="EMBL" id="GL945428">
    <property type="protein sequence ID" value="EGO30384.1"/>
    <property type="molecule type" value="Genomic_DNA"/>
</dbReference>
<dbReference type="OrthoDB" id="2656072at2759"/>
<gene>
    <name evidence="1" type="ORF">SERLADRAFT_431919</name>
</gene>
<evidence type="ECO:0000313" key="1">
    <source>
        <dbReference type="EMBL" id="EGO30384.1"/>
    </source>
</evidence>
<dbReference type="GeneID" id="18813858"/>
<organism evidence="2">
    <name type="scientific">Serpula lacrymans var. lacrymans (strain S7.9)</name>
    <name type="common">Dry rot fungus</name>
    <dbReference type="NCBI Taxonomy" id="578457"/>
    <lineage>
        <taxon>Eukaryota</taxon>
        <taxon>Fungi</taxon>
        <taxon>Dikarya</taxon>
        <taxon>Basidiomycota</taxon>
        <taxon>Agaricomycotina</taxon>
        <taxon>Agaricomycetes</taxon>
        <taxon>Agaricomycetidae</taxon>
        <taxon>Boletales</taxon>
        <taxon>Coniophorineae</taxon>
        <taxon>Serpulaceae</taxon>
        <taxon>Serpula</taxon>
    </lineage>
</organism>
<dbReference type="RefSeq" id="XP_007312268.1">
    <property type="nucleotide sequence ID" value="XM_007312206.1"/>
</dbReference>
<dbReference type="Proteomes" id="UP000008064">
    <property type="component" value="Unassembled WGS sequence"/>
</dbReference>
<protein>
    <recommendedName>
        <fullName evidence="3">CxC1-like cysteine cluster associated with KDZ transposases domain-containing protein</fullName>
    </recommendedName>
</protein>
<evidence type="ECO:0000313" key="2">
    <source>
        <dbReference type="Proteomes" id="UP000008064"/>
    </source>
</evidence>
<dbReference type="AlphaFoldDB" id="F8NE55"/>
<dbReference type="KEGG" id="sla:SERLADRAFT_431919"/>
<dbReference type="HOGENOM" id="CLU_877612_0_0_1"/>